<gene>
    <name evidence="2" type="ORF">JOF48_000834</name>
</gene>
<dbReference type="SUPFAM" id="SSF52540">
    <property type="entry name" value="P-loop containing nucleoside triphosphate hydrolases"/>
    <property type="match status" value="1"/>
</dbReference>
<dbReference type="PANTHER" id="PTHR46844:SF1">
    <property type="entry name" value="SLR5058 PROTEIN"/>
    <property type="match status" value="1"/>
</dbReference>
<dbReference type="Proteomes" id="UP000711614">
    <property type="component" value="Unassembled WGS sequence"/>
</dbReference>
<dbReference type="RefSeq" id="WP_209677568.1">
    <property type="nucleotide sequence ID" value="NZ_JAGIOI010000001.1"/>
</dbReference>
<proteinExistence type="predicted"/>
<evidence type="ECO:0000313" key="2">
    <source>
        <dbReference type="EMBL" id="MBP2412035.1"/>
    </source>
</evidence>
<feature type="domain" description="NACHT" evidence="1">
    <location>
        <begin position="256"/>
        <end position="375"/>
    </location>
</feature>
<accession>A0ABS4YTW4</accession>
<dbReference type="InterPro" id="IPR027417">
    <property type="entry name" value="P-loop_NTPase"/>
</dbReference>
<sequence>MAIDFGLVSVLLECVIQASAMAGEHSRRKKQRASDTLTMAVQQLDAEAVAASVSSVRLATFMRGGITATDVEHALNSQAFRGMIKQMFLAIVTDHSHDLLDSTKLSMRIILESELSSKSSEDDCEFFCNNVISSLEEASVSILEQIRTKNPGSLVSLQQGALLKRLTAVLENVDKNLTAISETMTPGTVESRQRWISTYRTLCSRVHGFIQPPDFDNNQKFPMAELYVLPNVSVGGPQNYNDGSNLDFDSFRTTIDRTILLGDPGGGKSTFSNYIAMHWAGSDEGIIPFHVTLREYAQVSNEFNIVQYIEQQLSSKYQFPAPQGLVEALLMTGEAAVIFDGLDELIDTTKRRLVSQTVEIFGLLYPLARILVTSRRIGYNQSKLDAEIFSVRVISSFEERDVRNYVHKWFACQNDYGDGEVGKLTESFMTQSQSVPDLRSNPLMLSLMCIIFRGENFIPRNRPAVYEKCANLLFEKWDGHRDIVVPLEARAHVDAALKHVAFWMLDTQDVETGVDYDKLVQEMASYLRGRAFDTADDSIRAATEFVDFCKGRAWVFSDAGTTADGDPLFTFTHRTFMEYFAAFHLTRVHDTPEKLAKTLLPKVAKEEWDVVAQLAVQIEDKSVDRGSERVLTAMLDERRKRSLFGRTSVVAFIARCAYFSTISPAFLRKLSRTCVQFAFDGMDKPRSMEFHYSTRPWLELMSSGVEAHRETIAEVHSVEIKLAIAERGSSQWISACRMIFFGQSLAWPGSVYQHDQGWSTWMPLFRAIATEVADDLRHFFELDFSYRSDVMISGIMSPKEIVEHCLQSGMAFSDVFFDFGDLSYLHVKSTSLASLMMFIGHTDHRDGFEDSVAFSEELSEIFLNEFWKTIESGNHWTHSRGVYTGFYTGNSIDLSNSQSVIETTFLIGLSRSEVVPRVSNAERSFEGANGLFERLRDARSTATSFDILELEKYSLSERLKEFAGLWLQNKVSVFELTESNRSQNGQSEVEYI</sequence>
<dbReference type="PANTHER" id="PTHR46844">
    <property type="entry name" value="SLR5058 PROTEIN"/>
    <property type="match status" value="1"/>
</dbReference>
<dbReference type="EMBL" id="JAGIOI010000001">
    <property type="protein sequence ID" value="MBP2412035.1"/>
    <property type="molecule type" value="Genomic_DNA"/>
</dbReference>
<protein>
    <recommendedName>
        <fullName evidence="1">NACHT domain-containing protein</fullName>
    </recommendedName>
</protein>
<name>A0ABS4YTW4_9MICC</name>
<dbReference type="Gene3D" id="3.40.50.300">
    <property type="entry name" value="P-loop containing nucleotide triphosphate hydrolases"/>
    <property type="match status" value="1"/>
</dbReference>
<evidence type="ECO:0000313" key="3">
    <source>
        <dbReference type="Proteomes" id="UP000711614"/>
    </source>
</evidence>
<dbReference type="InterPro" id="IPR007111">
    <property type="entry name" value="NACHT_NTPase"/>
</dbReference>
<reference evidence="2 3" key="1">
    <citation type="submission" date="2021-03" db="EMBL/GenBank/DDBJ databases">
        <title>Sequencing the genomes of 1000 actinobacteria strains.</title>
        <authorList>
            <person name="Klenk H.-P."/>
        </authorList>
    </citation>
    <scope>NUCLEOTIDE SEQUENCE [LARGE SCALE GENOMIC DNA]</scope>
    <source>
        <strain evidence="2 3">DSM 16005</strain>
    </source>
</reference>
<dbReference type="Pfam" id="PF05729">
    <property type="entry name" value="NACHT"/>
    <property type="match status" value="1"/>
</dbReference>
<evidence type="ECO:0000259" key="1">
    <source>
        <dbReference type="PROSITE" id="PS50837"/>
    </source>
</evidence>
<dbReference type="PROSITE" id="PS50837">
    <property type="entry name" value="NACHT"/>
    <property type="match status" value="1"/>
</dbReference>
<organism evidence="2 3">
    <name type="scientific">Arthrobacter stackebrandtii</name>
    <dbReference type="NCBI Taxonomy" id="272161"/>
    <lineage>
        <taxon>Bacteria</taxon>
        <taxon>Bacillati</taxon>
        <taxon>Actinomycetota</taxon>
        <taxon>Actinomycetes</taxon>
        <taxon>Micrococcales</taxon>
        <taxon>Micrococcaceae</taxon>
        <taxon>Arthrobacter</taxon>
    </lineage>
</organism>
<keyword evidence="3" id="KW-1185">Reference proteome</keyword>
<comment type="caution">
    <text evidence="2">The sequence shown here is derived from an EMBL/GenBank/DDBJ whole genome shotgun (WGS) entry which is preliminary data.</text>
</comment>